<dbReference type="RefSeq" id="WP_158342550.1">
    <property type="nucleotide sequence ID" value="NZ_JAHQCW010000044.1"/>
</dbReference>
<dbReference type="EMBL" id="JAHQCW010000044">
    <property type="protein sequence ID" value="MBU9738879.1"/>
    <property type="molecule type" value="Genomic_DNA"/>
</dbReference>
<dbReference type="Proteomes" id="UP000712157">
    <property type="component" value="Unassembled WGS sequence"/>
</dbReference>
<evidence type="ECO:0000313" key="2">
    <source>
        <dbReference type="Proteomes" id="UP000712157"/>
    </source>
</evidence>
<protein>
    <submittedName>
        <fullName evidence="1">Uncharacterized protein</fullName>
    </submittedName>
</protein>
<comment type="caution">
    <text evidence="1">The sequence shown here is derived from an EMBL/GenBank/DDBJ whole genome shotgun (WGS) entry which is preliminary data.</text>
</comment>
<proteinExistence type="predicted"/>
<evidence type="ECO:0000313" key="1">
    <source>
        <dbReference type="EMBL" id="MBU9738879.1"/>
    </source>
</evidence>
<dbReference type="PROSITE" id="PS51257">
    <property type="entry name" value="PROKAR_LIPOPROTEIN"/>
    <property type="match status" value="1"/>
</dbReference>
<reference evidence="1" key="1">
    <citation type="submission" date="2021-06" db="EMBL/GenBank/DDBJ databases">
        <title>Description of novel taxa of the family Lachnospiraceae.</title>
        <authorList>
            <person name="Chaplin A.V."/>
            <person name="Sokolova S.R."/>
            <person name="Pikina A.P."/>
            <person name="Korzhanova M."/>
            <person name="Belova V."/>
            <person name="Korostin D."/>
            <person name="Efimov B.A."/>
        </authorList>
    </citation>
    <scope>NUCLEOTIDE SEQUENCE</scope>
    <source>
        <strain evidence="1">ASD5720</strain>
    </source>
</reference>
<accession>A0A949K349</accession>
<organism evidence="1 2">
    <name type="scientific">Diplocloster agilis</name>
    <dbReference type="NCBI Taxonomy" id="2850323"/>
    <lineage>
        <taxon>Bacteria</taxon>
        <taxon>Bacillati</taxon>
        <taxon>Bacillota</taxon>
        <taxon>Clostridia</taxon>
        <taxon>Lachnospirales</taxon>
        <taxon>Lachnospiraceae</taxon>
        <taxon>Diplocloster</taxon>
    </lineage>
</organism>
<gene>
    <name evidence="1" type="ORF">KTH89_20295</name>
</gene>
<dbReference type="AlphaFoldDB" id="A0A949K349"/>
<name>A0A949K349_9FIRM</name>
<sequence length="188" mass="21040">MIKRVCVAALLVLAAVFVYGCGSPKTPVVKVGGTTFIPGRMTMRELKDNIELIDSPVCRRVSELDGMQYVDLLPIGKGNIPYGTVTLINHTEETCSIEDCEIYGITFQLESSDSQNPESAPADITVNDRNLFALDRDEMIRMFGKPDLEEEFILHYHAGDVHYTFCLSEQAGTIRSLTVEKDFSRQKR</sequence>
<keyword evidence="2" id="KW-1185">Reference proteome</keyword>